<dbReference type="RefSeq" id="WP_079207368.1">
    <property type="nucleotide sequence ID" value="NZ_CP011859.1"/>
</dbReference>
<keyword evidence="1 2" id="KW-0436">Ligase</keyword>
<dbReference type="AlphaFoldDB" id="A0A1S7DSQ2"/>
<proteinExistence type="inferred from homology"/>
<sequence>MKTLIPFQEIEAIPELIRDFLDDKIEDFKPYSFNITNIVDKIEAKSQTFSNEKREVLVKVIQEQYEGIELSSSQKENLEALLKENTFTITTGHQLNLFTGPVFFIYKILQTIKTSVYLKEQFPEKHFVPIFWMATEDHDFDEINHFRTDKNYYEIEGVQGGAVGRIKVESNTFLEQFKKEVEGFPFGKELVSWLEDAYGLGQTLSQSIRILAQKLFANYGILLIDGDDKTLKLQMTSIFREELFSQKLYNETKQRIAYLSKSYSKVQVNPREINLFYLTDKRQRIERDGDLFRVIDTKKVFTELEMLEELQNFPGRFSPNALMRPVYQETILPNIAYIGGNAEVMYWLELVDYFRSIGLEFPVLIPRHSFTFIDEKTFAKIDKLGFNVKDFFNDYQRVFGEKLLKKSTLLPIIDEKEKLLKQGFDELKEEAQQTEVTFFNLVEAEQKRQLKSYQKMRVRLLKAEKKKNQDLLERLNLLAEKINPNTKWQERQYNFSVFYRGLGRKWLDICLEEMPVDKSVMLVLAI</sequence>
<organism evidence="5 6">
    <name type="scientific">Riemerella anatipestifer</name>
    <name type="common">Moraxella anatipestifer</name>
    <dbReference type="NCBI Taxonomy" id="34085"/>
    <lineage>
        <taxon>Bacteria</taxon>
        <taxon>Pseudomonadati</taxon>
        <taxon>Bacteroidota</taxon>
        <taxon>Flavobacteriia</taxon>
        <taxon>Flavobacteriales</taxon>
        <taxon>Weeksellaceae</taxon>
        <taxon>Riemerella</taxon>
    </lineage>
</organism>
<dbReference type="HAMAP" id="MF_01867">
    <property type="entry name" value="BshC"/>
    <property type="match status" value="1"/>
</dbReference>
<reference evidence="5 6" key="1">
    <citation type="submission" date="2015-06" db="EMBL/GenBank/DDBJ databases">
        <title>R. anatipestifer strain HXb2 is the most virulent strain so far, and the genome sequence would help us uncover the pathogenesis.</title>
        <authorList>
            <person name="Hu Q."/>
            <person name="Qi J."/>
            <person name="Bo H."/>
            <person name="Liu G."/>
            <person name="Tao M."/>
            <person name="Ding Y."/>
            <person name="Xue Y."/>
        </authorList>
    </citation>
    <scope>NUCLEOTIDE SEQUENCE [LARGE SCALE GENOMIC DNA]</scope>
    <source>
        <strain evidence="5 6">HXb2</strain>
    </source>
</reference>
<evidence type="ECO:0000259" key="4">
    <source>
        <dbReference type="Pfam" id="PF24850"/>
    </source>
</evidence>
<dbReference type="Pfam" id="PF10079">
    <property type="entry name" value="Rossmann-like_BshC"/>
    <property type="match status" value="1"/>
</dbReference>
<evidence type="ECO:0000256" key="2">
    <source>
        <dbReference type="HAMAP-Rule" id="MF_01867"/>
    </source>
</evidence>
<dbReference type="InterPro" id="IPR055398">
    <property type="entry name" value="Rossmann-like_BshC"/>
</dbReference>
<comment type="similarity">
    <text evidence="2">Belongs to the BshC family.</text>
</comment>
<dbReference type="Pfam" id="PF24850">
    <property type="entry name" value="CC_BshC"/>
    <property type="match status" value="1"/>
</dbReference>
<dbReference type="GO" id="GO:0016874">
    <property type="term" value="F:ligase activity"/>
    <property type="evidence" value="ECO:0007669"/>
    <property type="project" value="UniProtKB-UniRule"/>
</dbReference>
<dbReference type="InterPro" id="IPR011199">
    <property type="entry name" value="Bacillithiol_biosynth_BshC"/>
</dbReference>
<dbReference type="EC" id="6.-.-.-" evidence="2"/>
<dbReference type="InterPro" id="IPR055399">
    <property type="entry name" value="CC_BshC"/>
</dbReference>
<feature type="domain" description="Bacillithiol biosynthesis BshC C-terminal coiled-coil" evidence="4">
    <location>
        <begin position="370"/>
        <end position="515"/>
    </location>
</feature>
<accession>A0A1S7DSQ2</accession>
<evidence type="ECO:0000259" key="3">
    <source>
        <dbReference type="Pfam" id="PF10079"/>
    </source>
</evidence>
<evidence type="ECO:0000313" key="6">
    <source>
        <dbReference type="Proteomes" id="UP000189883"/>
    </source>
</evidence>
<evidence type="ECO:0000256" key="1">
    <source>
        <dbReference type="ARBA" id="ARBA00022598"/>
    </source>
</evidence>
<gene>
    <name evidence="2" type="primary">bshC</name>
    <name evidence="5" type="ORF">AB406_1186</name>
</gene>
<dbReference type="EMBL" id="CP011859">
    <property type="protein sequence ID" value="AQY22134.1"/>
    <property type="molecule type" value="Genomic_DNA"/>
</dbReference>
<dbReference type="NCBIfam" id="TIGR03998">
    <property type="entry name" value="thiol_BshC"/>
    <property type="match status" value="1"/>
</dbReference>
<dbReference type="Proteomes" id="UP000189883">
    <property type="component" value="Chromosome"/>
</dbReference>
<feature type="domain" description="Bacillithiol biosynthesis BshC N-terminal Rossmann-like" evidence="3">
    <location>
        <begin position="14"/>
        <end position="367"/>
    </location>
</feature>
<protein>
    <recommendedName>
        <fullName evidence="2">Putative cysteine ligase BshC</fullName>
        <ecNumber evidence="2">6.-.-.-</ecNumber>
    </recommendedName>
</protein>
<evidence type="ECO:0000313" key="5">
    <source>
        <dbReference type="EMBL" id="AQY22134.1"/>
    </source>
</evidence>
<name>A0A1S7DSQ2_RIEAN</name>